<feature type="region of interest" description="Disordered" evidence="1">
    <location>
        <begin position="103"/>
        <end position="124"/>
    </location>
</feature>
<organism evidence="2 3">
    <name type="scientific">Lymnaea stagnalis</name>
    <name type="common">Great pond snail</name>
    <name type="synonym">Helix stagnalis</name>
    <dbReference type="NCBI Taxonomy" id="6523"/>
    <lineage>
        <taxon>Eukaryota</taxon>
        <taxon>Metazoa</taxon>
        <taxon>Spiralia</taxon>
        <taxon>Lophotrochozoa</taxon>
        <taxon>Mollusca</taxon>
        <taxon>Gastropoda</taxon>
        <taxon>Heterobranchia</taxon>
        <taxon>Euthyneura</taxon>
        <taxon>Panpulmonata</taxon>
        <taxon>Hygrophila</taxon>
        <taxon>Lymnaeoidea</taxon>
        <taxon>Lymnaeidae</taxon>
        <taxon>Lymnaea</taxon>
    </lineage>
</organism>
<evidence type="ECO:0000313" key="2">
    <source>
        <dbReference type="EMBL" id="CAL1531353.1"/>
    </source>
</evidence>
<name>A0AAV2HDL1_LYMST</name>
<keyword evidence="3" id="KW-1185">Reference proteome</keyword>
<dbReference type="EMBL" id="CAXITT010000086">
    <property type="protein sequence ID" value="CAL1531353.1"/>
    <property type="molecule type" value="Genomic_DNA"/>
</dbReference>
<evidence type="ECO:0000256" key="1">
    <source>
        <dbReference type="SAM" id="MobiDB-lite"/>
    </source>
</evidence>
<feature type="region of interest" description="Disordered" evidence="1">
    <location>
        <begin position="29"/>
        <end position="53"/>
    </location>
</feature>
<sequence>MLGEFSFFTIAWIFWRKARSMAAIRNLFQNPDQPGPKTAISDNPNDDKTSLGSAITDRFTQVTPDAVLDQHDDLHSEPMSRTELVYLAAQKTPGQELIDRSDIMSGISRVNSEHQGSGRRSKLI</sequence>
<reference evidence="2 3" key="1">
    <citation type="submission" date="2024-04" db="EMBL/GenBank/DDBJ databases">
        <authorList>
            <consortium name="Genoscope - CEA"/>
            <person name="William W."/>
        </authorList>
    </citation>
    <scope>NUCLEOTIDE SEQUENCE [LARGE SCALE GENOMIC DNA]</scope>
</reference>
<dbReference type="Proteomes" id="UP001497497">
    <property type="component" value="Unassembled WGS sequence"/>
</dbReference>
<comment type="caution">
    <text evidence="2">The sequence shown here is derived from an EMBL/GenBank/DDBJ whole genome shotgun (WGS) entry which is preliminary data.</text>
</comment>
<gene>
    <name evidence="2" type="ORF">GSLYS_00005448001</name>
</gene>
<protein>
    <submittedName>
        <fullName evidence="2">Uncharacterized protein</fullName>
    </submittedName>
</protein>
<evidence type="ECO:0000313" key="3">
    <source>
        <dbReference type="Proteomes" id="UP001497497"/>
    </source>
</evidence>
<dbReference type="AlphaFoldDB" id="A0AAV2HDL1"/>
<proteinExistence type="predicted"/>
<accession>A0AAV2HDL1</accession>